<name>A0A956RSR6_UNCEI</name>
<dbReference type="SUPFAM" id="SSF51182">
    <property type="entry name" value="RmlC-like cupins"/>
    <property type="match status" value="1"/>
</dbReference>
<gene>
    <name evidence="2" type="ORF">KC729_19980</name>
</gene>
<evidence type="ECO:0000313" key="2">
    <source>
        <dbReference type="EMBL" id="MCA9729974.1"/>
    </source>
</evidence>
<sequence length="109" mass="11528">AAAHHLRALPEDNRGGAGADTAGAGADTAGDPVGVWRHDADLLFYFVRAGSGALRCEGQGRFVLQPDDAVVIPPETAYAWSDPSADFELLEIMLPAGGRRVHADESFLR</sequence>
<evidence type="ECO:0008006" key="4">
    <source>
        <dbReference type="Google" id="ProtNLM"/>
    </source>
</evidence>
<dbReference type="InterPro" id="IPR011051">
    <property type="entry name" value="RmlC_Cupin_sf"/>
</dbReference>
<feature type="compositionally biased region" description="Low complexity" evidence="1">
    <location>
        <begin position="19"/>
        <end position="30"/>
    </location>
</feature>
<dbReference type="Gene3D" id="2.60.120.10">
    <property type="entry name" value="Jelly Rolls"/>
    <property type="match status" value="1"/>
</dbReference>
<reference evidence="2" key="2">
    <citation type="journal article" date="2021" name="Microbiome">
        <title>Successional dynamics and alternative stable states in a saline activated sludge microbial community over 9 years.</title>
        <authorList>
            <person name="Wang Y."/>
            <person name="Ye J."/>
            <person name="Ju F."/>
            <person name="Liu L."/>
            <person name="Boyd J.A."/>
            <person name="Deng Y."/>
            <person name="Parks D.H."/>
            <person name="Jiang X."/>
            <person name="Yin X."/>
            <person name="Woodcroft B.J."/>
            <person name="Tyson G.W."/>
            <person name="Hugenholtz P."/>
            <person name="Polz M.F."/>
            <person name="Zhang T."/>
        </authorList>
    </citation>
    <scope>NUCLEOTIDE SEQUENCE</scope>
    <source>
        <strain evidence="2">HKST-UBA01</strain>
    </source>
</reference>
<comment type="caution">
    <text evidence="2">The sequence shown here is derived from an EMBL/GenBank/DDBJ whole genome shotgun (WGS) entry which is preliminary data.</text>
</comment>
<proteinExistence type="predicted"/>
<evidence type="ECO:0000256" key="1">
    <source>
        <dbReference type="SAM" id="MobiDB-lite"/>
    </source>
</evidence>
<feature type="region of interest" description="Disordered" evidence="1">
    <location>
        <begin position="1"/>
        <end position="30"/>
    </location>
</feature>
<protein>
    <recommendedName>
        <fullName evidence="4">Cupin domain-containing protein</fullName>
    </recommendedName>
</protein>
<accession>A0A956RSR6</accession>
<dbReference type="AlphaFoldDB" id="A0A956RSR6"/>
<feature type="non-terminal residue" evidence="2">
    <location>
        <position position="1"/>
    </location>
</feature>
<dbReference type="EMBL" id="JAGQHR010000925">
    <property type="protein sequence ID" value="MCA9729974.1"/>
    <property type="molecule type" value="Genomic_DNA"/>
</dbReference>
<organism evidence="2 3">
    <name type="scientific">Eiseniibacteriota bacterium</name>
    <dbReference type="NCBI Taxonomy" id="2212470"/>
    <lineage>
        <taxon>Bacteria</taxon>
        <taxon>Candidatus Eiseniibacteriota</taxon>
    </lineage>
</organism>
<reference evidence="2" key="1">
    <citation type="submission" date="2020-04" db="EMBL/GenBank/DDBJ databases">
        <authorList>
            <person name="Zhang T."/>
        </authorList>
    </citation>
    <scope>NUCLEOTIDE SEQUENCE</scope>
    <source>
        <strain evidence="2">HKST-UBA01</strain>
    </source>
</reference>
<evidence type="ECO:0000313" key="3">
    <source>
        <dbReference type="Proteomes" id="UP000697710"/>
    </source>
</evidence>
<dbReference type="InterPro" id="IPR014710">
    <property type="entry name" value="RmlC-like_jellyroll"/>
</dbReference>
<dbReference type="Proteomes" id="UP000697710">
    <property type="component" value="Unassembled WGS sequence"/>
</dbReference>